<keyword evidence="1" id="KW-0175">Coiled coil</keyword>
<feature type="coiled-coil region" evidence="1">
    <location>
        <begin position="85"/>
        <end position="112"/>
    </location>
</feature>
<keyword evidence="2" id="KW-0732">Signal</keyword>
<dbReference type="OrthoDB" id="5880116at2"/>
<dbReference type="AlphaFoldDB" id="R4YUC6"/>
<name>R4YUC6_OLEAN</name>
<dbReference type="EMBL" id="FO203512">
    <property type="protein sequence ID" value="CCK76539.1"/>
    <property type="molecule type" value="Genomic_DNA"/>
</dbReference>
<dbReference type="HOGENOM" id="CLU_085088_0_0_6"/>
<accession>R4YUC6</accession>
<feature type="signal peptide" evidence="2">
    <location>
        <begin position="1"/>
        <end position="30"/>
    </location>
</feature>
<dbReference type="Pfam" id="PF11932">
    <property type="entry name" value="DUF3450"/>
    <property type="match status" value="1"/>
</dbReference>
<organism evidence="3 4">
    <name type="scientific">Oleispira antarctica RB-8</name>
    <dbReference type="NCBI Taxonomy" id="698738"/>
    <lineage>
        <taxon>Bacteria</taxon>
        <taxon>Pseudomonadati</taxon>
        <taxon>Pseudomonadota</taxon>
        <taxon>Gammaproteobacteria</taxon>
        <taxon>Oceanospirillales</taxon>
        <taxon>Oceanospirillaceae</taxon>
        <taxon>Oleispira</taxon>
    </lineage>
</organism>
<protein>
    <submittedName>
        <fullName evidence="3">TonB system biopolymer transport component</fullName>
    </submittedName>
</protein>
<feature type="chain" id="PRO_5004374392" evidence="2">
    <location>
        <begin position="31"/>
        <end position="291"/>
    </location>
</feature>
<gene>
    <name evidence="3" type="ORF">OLEAN_C23630</name>
</gene>
<evidence type="ECO:0000256" key="1">
    <source>
        <dbReference type="SAM" id="Coils"/>
    </source>
</evidence>
<dbReference type="InterPro" id="IPR016866">
    <property type="entry name" value="UCP028069"/>
</dbReference>
<reference evidence="3 4" key="1">
    <citation type="journal article" date="2013" name="Nat. Commun.">
        <title>Genome sequence and functional genomic analysis of the oil-degrading bacterium Oleispira antarctica.</title>
        <authorList>
            <person name="Kube M."/>
            <person name="Chernikova T.N."/>
            <person name="Al-Ramahi Y."/>
            <person name="Beloqui A."/>
            <person name="Lopez-Cortez N."/>
            <person name="Guazzaroni M.E."/>
            <person name="Heipieper H.J."/>
            <person name="Klages S."/>
            <person name="Kotsyurbenko O.R."/>
            <person name="Langer I."/>
            <person name="Nechitaylo T.Y."/>
            <person name="Lunsdorf H."/>
            <person name="Fernandez M."/>
            <person name="Juarez S."/>
            <person name="Ciordia S."/>
            <person name="Singer A."/>
            <person name="Kagan O."/>
            <person name="Egorova O."/>
            <person name="Petit P.A."/>
            <person name="Stogios P."/>
            <person name="Kim Y."/>
            <person name="Tchigvintsev A."/>
            <person name="Flick R."/>
            <person name="Denaro R."/>
            <person name="Genovese M."/>
            <person name="Albar J.P."/>
            <person name="Reva O.N."/>
            <person name="Martinez-Gomariz M."/>
            <person name="Tran H."/>
            <person name="Ferrer M."/>
            <person name="Savchenko A."/>
            <person name="Yakunin A.F."/>
            <person name="Yakimov M.M."/>
            <person name="Golyshina O.V."/>
            <person name="Reinhardt R."/>
            <person name="Golyshin P.N."/>
        </authorList>
    </citation>
    <scope>NUCLEOTIDE SEQUENCE [LARGE SCALE GENOMIC DNA]</scope>
</reference>
<evidence type="ECO:0000313" key="3">
    <source>
        <dbReference type="EMBL" id="CCK76539.1"/>
    </source>
</evidence>
<evidence type="ECO:0000256" key="2">
    <source>
        <dbReference type="SAM" id="SignalP"/>
    </source>
</evidence>
<keyword evidence="4" id="KW-1185">Reference proteome</keyword>
<evidence type="ECO:0000313" key="4">
    <source>
        <dbReference type="Proteomes" id="UP000032749"/>
    </source>
</evidence>
<dbReference type="PIRSF" id="PIRSF028069">
    <property type="entry name" value="UCP028069"/>
    <property type="match status" value="1"/>
</dbReference>
<dbReference type="PATRIC" id="fig|698738.3.peg.2444"/>
<proteinExistence type="predicted"/>
<dbReference type="Proteomes" id="UP000032749">
    <property type="component" value="Chromosome"/>
</dbReference>
<dbReference type="STRING" id="698738.OLEAN_C23630"/>
<sequence length="291" mass="32449">MRIQQHYLKKHIAGILLTSGALLTAPMAFSADSVTNLETGKALNSVLAKGEQRADKAIKSQLTIDAIDADIRSSEREYRGVSKEIEGLEVYINQLNKQLADQNSEKNDIENSIRKVTLIERQITPLMLRMIDALDRFVEADVPFQKAERQDRVANLKGLMGRSDVTVAEKYRNVMDAYQKEMDYGRTIKTYRSTINLSGSSADKSAEREVDFLRVGRISLMFLSLDGESLGIWDQQAKEWKPLEAEYKGKLNTALRIAREQAAPSLIKIPVAAPSITTSLSSSNIANGDIK</sequence>
<dbReference type="KEGG" id="oai:OLEAN_C23630"/>